<organism evidence="2 3">
    <name type="scientific">Marilutibacter penaei</name>
    <dbReference type="NCBI Taxonomy" id="2759900"/>
    <lineage>
        <taxon>Bacteria</taxon>
        <taxon>Pseudomonadati</taxon>
        <taxon>Pseudomonadota</taxon>
        <taxon>Gammaproteobacteria</taxon>
        <taxon>Lysobacterales</taxon>
        <taxon>Lysobacteraceae</taxon>
        <taxon>Marilutibacter</taxon>
    </lineage>
</organism>
<dbReference type="AlphaFoldDB" id="A0A7W3YDD1"/>
<name>A0A7W3YDD1_9GAMM</name>
<protein>
    <submittedName>
        <fullName evidence="2">Transporter</fullName>
    </submittedName>
</protein>
<feature type="signal peptide" evidence="1">
    <location>
        <begin position="1"/>
        <end position="20"/>
    </location>
</feature>
<feature type="chain" id="PRO_5031097747" evidence="1">
    <location>
        <begin position="21"/>
        <end position="260"/>
    </location>
</feature>
<sequence>MRIRSLAPLSLLLMPALAPAQEPSADELAKQLSNPVAALISVPMQFNYDETFGDEGYRYTLNVQPVIPVSISEDWNMISRTIIPITYQNDVRPGTDQAGFGDTVQSIFFSPKAPTDSGLIWGVGPAALIPTGTDDLGADTWALGPTGVFLWQKNGWTYGGLVNHLVDVGGSRRVDINSTFLQPFVARGFSGGRTLAVNMESTYDWEAEQWTLPLNIQYSKVSKIGSQMVSYQGGVRAYLDKPSGGPDWGLRFTFTLLFPK</sequence>
<keyword evidence="3" id="KW-1185">Reference proteome</keyword>
<evidence type="ECO:0000313" key="3">
    <source>
        <dbReference type="Proteomes" id="UP000552587"/>
    </source>
</evidence>
<gene>
    <name evidence="2" type="ORF">H4F99_01935</name>
</gene>
<proteinExistence type="predicted"/>
<keyword evidence="1" id="KW-0732">Signal</keyword>
<comment type="caution">
    <text evidence="2">The sequence shown here is derived from an EMBL/GenBank/DDBJ whole genome shotgun (WGS) entry which is preliminary data.</text>
</comment>
<reference evidence="2 3" key="1">
    <citation type="submission" date="2020-07" db="EMBL/GenBank/DDBJ databases">
        <authorList>
            <person name="Xu S."/>
            <person name="Li A."/>
        </authorList>
    </citation>
    <scope>NUCLEOTIDE SEQUENCE [LARGE SCALE GENOMIC DNA]</scope>
    <source>
        <strain evidence="2 3">SG-8</strain>
    </source>
</reference>
<dbReference type="EMBL" id="JACHTE010000001">
    <property type="protein sequence ID" value="MBB1087243.1"/>
    <property type="molecule type" value="Genomic_DNA"/>
</dbReference>
<evidence type="ECO:0000256" key="1">
    <source>
        <dbReference type="SAM" id="SignalP"/>
    </source>
</evidence>
<dbReference type="Proteomes" id="UP000552587">
    <property type="component" value="Unassembled WGS sequence"/>
</dbReference>
<dbReference type="RefSeq" id="WP_182668016.1">
    <property type="nucleotide sequence ID" value="NZ_JACHTE010000001.1"/>
</dbReference>
<evidence type="ECO:0000313" key="2">
    <source>
        <dbReference type="EMBL" id="MBB1087243.1"/>
    </source>
</evidence>
<accession>A0A7W3YDD1</accession>